<evidence type="ECO:0000256" key="7">
    <source>
        <dbReference type="ARBA" id="ARBA00022723"/>
    </source>
</evidence>
<comment type="subcellular location">
    <subcellularLocation>
        <location evidence="2">Membrane</location>
        <topology evidence="2">Single-pass membrane protein</topology>
    </subcellularLocation>
</comment>
<dbReference type="GO" id="GO:0004497">
    <property type="term" value="F:monooxygenase activity"/>
    <property type="evidence" value="ECO:0007669"/>
    <property type="project" value="UniProtKB-KW"/>
</dbReference>
<organism evidence="16 17">
    <name type="scientific">Phanerochaete sordida</name>
    <dbReference type="NCBI Taxonomy" id="48140"/>
    <lineage>
        <taxon>Eukaryota</taxon>
        <taxon>Fungi</taxon>
        <taxon>Dikarya</taxon>
        <taxon>Basidiomycota</taxon>
        <taxon>Agaricomycotina</taxon>
        <taxon>Agaricomycetes</taxon>
        <taxon>Polyporales</taxon>
        <taxon>Phanerochaetaceae</taxon>
        <taxon>Phanerochaete</taxon>
    </lineage>
</organism>
<evidence type="ECO:0000256" key="11">
    <source>
        <dbReference type="ARBA" id="ARBA00023033"/>
    </source>
</evidence>
<dbReference type="InterPro" id="IPR050364">
    <property type="entry name" value="Cytochrome_P450_fung"/>
</dbReference>
<dbReference type="PROSITE" id="PS00086">
    <property type="entry name" value="CYTOCHROME_P450"/>
    <property type="match status" value="1"/>
</dbReference>
<keyword evidence="10 13" id="KW-0408">Iron</keyword>
<gene>
    <name evidence="16" type="ORF">PsYK624_127130</name>
</gene>
<feature type="transmembrane region" description="Helical" evidence="15">
    <location>
        <begin position="6"/>
        <end position="24"/>
    </location>
</feature>
<dbReference type="Gene3D" id="1.10.630.10">
    <property type="entry name" value="Cytochrome P450"/>
    <property type="match status" value="1"/>
</dbReference>
<dbReference type="GO" id="GO:0016020">
    <property type="term" value="C:membrane"/>
    <property type="evidence" value="ECO:0007669"/>
    <property type="project" value="UniProtKB-SubCell"/>
</dbReference>
<accession>A0A9P3GK89</accession>
<dbReference type="Proteomes" id="UP000703269">
    <property type="component" value="Unassembled WGS sequence"/>
</dbReference>
<protein>
    <submittedName>
        <fullName evidence="16">Cytochrome P450</fullName>
    </submittedName>
</protein>
<proteinExistence type="inferred from homology"/>
<dbReference type="PANTHER" id="PTHR46300:SF7">
    <property type="entry name" value="P450, PUTATIVE (EUROFUNG)-RELATED"/>
    <property type="match status" value="1"/>
</dbReference>
<evidence type="ECO:0000256" key="4">
    <source>
        <dbReference type="ARBA" id="ARBA00010617"/>
    </source>
</evidence>
<dbReference type="PANTHER" id="PTHR46300">
    <property type="entry name" value="P450, PUTATIVE (EUROFUNG)-RELATED-RELATED"/>
    <property type="match status" value="1"/>
</dbReference>
<dbReference type="GO" id="GO:0016705">
    <property type="term" value="F:oxidoreductase activity, acting on paired donors, with incorporation or reduction of molecular oxygen"/>
    <property type="evidence" value="ECO:0007669"/>
    <property type="project" value="InterPro"/>
</dbReference>
<dbReference type="AlphaFoldDB" id="A0A9P3GK89"/>
<keyword evidence="17" id="KW-1185">Reference proteome</keyword>
<keyword evidence="11 14" id="KW-0503">Monooxygenase</keyword>
<dbReference type="Pfam" id="PF00067">
    <property type="entry name" value="p450"/>
    <property type="match status" value="1"/>
</dbReference>
<dbReference type="GO" id="GO:0020037">
    <property type="term" value="F:heme binding"/>
    <property type="evidence" value="ECO:0007669"/>
    <property type="project" value="InterPro"/>
</dbReference>
<reference evidence="16 17" key="1">
    <citation type="submission" date="2021-08" db="EMBL/GenBank/DDBJ databases">
        <title>Draft Genome Sequence of Phanerochaete sordida strain YK-624.</title>
        <authorList>
            <person name="Mori T."/>
            <person name="Dohra H."/>
            <person name="Suzuki T."/>
            <person name="Kawagishi H."/>
            <person name="Hirai H."/>
        </authorList>
    </citation>
    <scope>NUCLEOTIDE SEQUENCE [LARGE SCALE GENOMIC DNA]</scope>
    <source>
        <strain evidence="16 17">YK-624</strain>
    </source>
</reference>
<comment type="similarity">
    <text evidence="4 14">Belongs to the cytochrome P450 family.</text>
</comment>
<evidence type="ECO:0000256" key="9">
    <source>
        <dbReference type="ARBA" id="ARBA00023002"/>
    </source>
</evidence>
<feature type="binding site" description="axial binding residue" evidence="13">
    <location>
        <position position="438"/>
    </location>
    <ligand>
        <name>heme</name>
        <dbReference type="ChEBI" id="CHEBI:30413"/>
    </ligand>
    <ligandPart>
        <name>Fe</name>
        <dbReference type="ChEBI" id="CHEBI:18248"/>
    </ligandPart>
</feature>
<dbReference type="PRINTS" id="PR00463">
    <property type="entry name" value="EP450I"/>
</dbReference>
<evidence type="ECO:0000256" key="1">
    <source>
        <dbReference type="ARBA" id="ARBA00001971"/>
    </source>
</evidence>
<dbReference type="CDD" id="cd11065">
    <property type="entry name" value="CYP64-like"/>
    <property type="match status" value="1"/>
</dbReference>
<dbReference type="InterPro" id="IPR036396">
    <property type="entry name" value="Cyt_P450_sf"/>
</dbReference>
<evidence type="ECO:0000313" key="16">
    <source>
        <dbReference type="EMBL" id="GJE96516.1"/>
    </source>
</evidence>
<evidence type="ECO:0000256" key="13">
    <source>
        <dbReference type="PIRSR" id="PIRSR602401-1"/>
    </source>
</evidence>
<dbReference type="EMBL" id="BPQB01000060">
    <property type="protein sequence ID" value="GJE96516.1"/>
    <property type="molecule type" value="Genomic_DNA"/>
</dbReference>
<keyword evidence="8 15" id="KW-1133">Transmembrane helix</keyword>
<dbReference type="InterPro" id="IPR017972">
    <property type="entry name" value="Cyt_P450_CS"/>
</dbReference>
<keyword evidence="7 13" id="KW-0479">Metal-binding</keyword>
<dbReference type="SUPFAM" id="SSF48264">
    <property type="entry name" value="Cytochrome P450"/>
    <property type="match status" value="1"/>
</dbReference>
<comment type="pathway">
    <text evidence="3">Secondary metabolite biosynthesis.</text>
</comment>
<evidence type="ECO:0000256" key="14">
    <source>
        <dbReference type="RuleBase" id="RU000461"/>
    </source>
</evidence>
<name>A0A9P3GK89_9APHY</name>
<keyword evidence="5 13" id="KW-0349">Heme</keyword>
<keyword evidence="6 15" id="KW-0812">Transmembrane</keyword>
<dbReference type="OrthoDB" id="2789670at2759"/>
<keyword evidence="12 15" id="KW-0472">Membrane</keyword>
<evidence type="ECO:0000256" key="3">
    <source>
        <dbReference type="ARBA" id="ARBA00005179"/>
    </source>
</evidence>
<dbReference type="GO" id="GO:0005506">
    <property type="term" value="F:iron ion binding"/>
    <property type="evidence" value="ECO:0007669"/>
    <property type="project" value="InterPro"/>
</dbReference>
<evidence type="ECO:0000256" key="2">
    <source>
        <dbReference type="ARBA" id="ARBA00004167"/>
    </source>
</evidence>
<evidence type="ECO:0000256" key="5">
    <source>
        <dbReference type="ARBA" id="ARBA00022617"/>
    </source>
</evidence>
<evidence type="ECO:0000256" key="12">
    <source>
        <dbReference type="ARBA" id="ARBA00023136"/>
    </source>
</evidence>
<evidence type="ECO:0000256" key="15">
    <source>
        <dbReference type="SAM" id="Phobius"/>
    </source>
</evidence>
<comment type="cofactor">
    <cofactor evidence="1 13">
        <name>heme</name>
        <dbReference type="ChEBI" id="CHEBI:30413"/>
    </cofactor>
</comment>
<sequence length="511" mass="57912">MFSDITTLYLWAALLLAWLLVLRLRRRPNYPPGPAGLPLLGNLLDMPSDYAWKAYMDIGERYGSDIIHFEVFGTHVVILNSAQAAKDLLEKRSNIYSDRPQSVMANDLAGFDRSWGLYPYGDKWRRHRRLFNQHFRASAVPRFHAQQRRAVHGLLQSLLEAPQEFDEHIHYMAGATVIDVIYGVEAKPGDWKLDLADRGMRAASEVINAGVFLVDLYPPLKHLPSWMPGAGFKRQAAKWKVAVDEMFDVPYEAFKASMRNGAVPFSFLSSIFAGMGQDDDTEKMDRLAVSLAGTIFGAASDTTVATLKLFLLAMTLFPETQRAAHEELDRVLKRKRLPNISDRDMLPQITALLNESLRWNTPVPLGLPHSTISDDEYKGYFIPAGSVVMSNCWGILRNEQVYAQAERFMPERWMAEGGVLRRDVPMPDEAFGFGRRICPGRYFAVDFLWLAIAQIMAVFKIERTLDEQGKEIVPTVELTPRLISIPKPFKCRFTPRYAEAGRMIGSFDEAD</sequence>
<keyword evidence="9 14" id="KW-0560">Oxidoreductase</keyword>
<dbReference type="InterPro" id="IPR002401">
    <property type="entry name" value="Cyt_P450_E_grp-I"/>
</dbReference>
<dbReference type="InterPro" id="IPR001128">
    <property type="entry name" value="Cyt_P450"/>
</dbReference>
<evidence type="ECO:0000256" key="10">
    <source>
        <dbReference type="ARBA" id="ARBA00023004"/>
    </source>
</evidence>
<comment type="caution">
    <text evidence="16">The sequence shown here is derived from an EMBL/GenBank/DDBJ whole genome shotgun (WGS) entry which is preliminary data.</text>
</comment>
<evidence type="ECO:0000313" key="17">
    <source>
        <dbReference type="Proteomes" id="UP000703269"/>
    </source>
</evidence>
<evidence type="ECO:0000256" key="8">
    <source>
        <dbReference type="ARBA" id="ARBA00022989"/>
    </source>
</evidence>
<evidence type="ECO:0000256" key="6">
    <source>
        <dbReference type="ARBA" id="ARBA00022692"/>
    </source>
</evidence>